<dbReference type="InterPro" id="IPR036890">
    <property type="entry name" value="HATPase_C_sf"/>
</dbReference>
<dbReference type="EMBL" id="JACHDZ010000005">
    <property type="protein sequence ID" value="MBB5345086.1"/>
    <property type="molecule type" value="Genomic_DNA"/>
</dbReference>
<keyword evidence="3" id="KW-0597">Phosphoprotein</keyword>
<comment type="caution">
    <text evidence="10">The sequence shown here is derived from an EMBL/GenBank/DDBJ whole genome shotgun (WGS) entry which is preliminary data.</text>
</comment>
<protein>
    <recommendedName>
        <fullName evidence="2">histidine kinase</fullName>
        <ecNumber evidence="2">2.7.13.3</ecNumber>
    </recommendedName>
</protein>
<dbReference type="PROSITE" id="PS50109">
    <property type="entry name" value="HIS_KIN"/>
    <property type="match status" value="1"/>
</dbReference>
<keyword evidence="5" id="KW-0547">Nucleotide-binding</keyword>
<keyword evidence="7" id="KW-0067">ATP-binding</keyword>
<dbReference type="Pfam" id="PF02518">
    <property type="entry name" value="HATPase_c"/>
    <property type="match status" value="1"/>
</dbReference>
<name>A0A7W8J9T3_9BACT</name>
<dbReference type="PANTHER" id="PTHR43065">
    <property type="entry name" value="SENSOR HISTIDINE KINASE"/>
    <property type="match status" value="1"/>
</dbReference>
<evidence type="ECO:0000256" key="5">
    <source>
        <dbReference type="ARBA" id="ARBA00022741"/>
    </source>
</evidence>
<keyword evidence="4" id="KW-0808">Transferase</keyword>
<dbReference type="InterPro" id="IPR003661">
    <property type="entry name" value="HisK_dim/P_dom"/>
</dbReference>
<dbReference type="PANTHER" id="PTHR43065:SF10">
    <property type="entry name" value="PEROXIDE STRESS-ACTIVATED HISTIDINE KINASE MAK3"/>
    <property type="match status" value="1"/>
</dbReference>
<dbReference type="CDD" id="cd00082">
    <property type="entry name" value="HisKA"/>
    <property type="match status" value="1"/>
</dbReference>
<sequence length="321" mass="34851">MSCLALAAIACVGVAFWITRNVQADVSTIQGRLKDLEVDLNQPRRGSVSSAELDGILSGIDVLGVSLQQKIETERQLIEQLHHKERLAALGQVAAGVAHELRNPLATIRLRAQMSLRSKDPEQLDQSAKLTLEEIDRLSGVLDRLLYFAKPIQLQVKRFDPAQMCEDLLAALRPEAESASIELVCNDSDSADLFGDALKLRQVMENLVRNAMESFEGTRDLQKRILVSITSTPTNVRITVKDNGAGLPNNISAKAFDPFFTTKARGTGLGLSIANEMVRAHQGTLTLKSAPGGGTVADLLLPRFAEHPREPIASERSGASV</sequence>
<dbReference type="EC" id="2.7.13.3" evidence="2"/>
<dbReference type="PRINTS" id="PR00344">
    <property type="entry name" value="BCTRLSENSOR"/>
</dbReference>
<dbReference type="GO" id="GO:0000155">
    <property type="term" value="F:phosphorelay sensor kinase activity"/>
    <property type="evidence" value="ECO:0007669"/>
    <property type="project" value="InterPro"/>
</dbReference>
<proteinExistence type="predicted"/>
<dbReference type="Gene3D" id="1.10.287.130">
    <property type="match status" value="1"/>
</dbReference>
<dbReference type="InterPro" id="IPR003594">
    <property type="entry name" value="HATPase_dom"/>
</dbReference>
<keyword evidence="8" id="KW-0902">Two-component regulatory system</keyword>
<dbReference type="GO" id="GO:0005524">
    <property type="term" value="F:ATP binding"/>
    <property type="evidence" value="ECO:0007669"/>
    <property type="project" value="UniProtKB-KW"/>
</dbReference>
<dbReference type="SMART" id="SM00388">
    <property type="entry name" value="HisKA"/>
    <property type="match status" value="1"/>
</dbReference>
<reference evidence="10 11" key="1">
    <citation type="submission" date="2020-08" db="EMBL/GenBank/DDBJ databases">
        <title>Genomic Encyclopedia of Type Strains, Phase IV (KMG-V): Genome sequencing to study the core and pangenomes of soil and plant-associated prokaryotes.</title>
        <authorList>
            <person name="Whitman W."/>
        </authorList>
    </citation>
    <scope>NUCLEOTIDE SEQUENCE [LARGE SCALE GENOMIC DNA]</scope>
    <source>
        <strain evidence="10 11">M8US30</strain>
    </source>
</reference>
<evidence type="ECO:0000256" key="3">
    <source>
        <dbReference type="ARBA" id="ARBA00022553"/>
    </source>
</evidence>
<accession>A0A7W8J9T3</accession>
<evidence type="ECO:0000259" key="9">
    <source>
        <dbReference type="PROSITE" id="PS50109"/>
    </source>
</evidence>
<dbReference type="Gene3D" id="3.30.565.10">
    <property type="entry name" value="Histidine kinase-like ATPase, C-terminal domain"/>
    <property type="match status" value="1"/>
</dbReference>
<evidence type="ECO:0000256" key="7">
    <source>
        <dbReference type="ARBA" id="ARBA00022840"/>
    </source>
</evidence>
<dbReference type="InterPro" id="IPR005467">
    <property type="entry name" value="His_kinase_dom"/>
</dbReference>
<dbReference type="SUPFAM" id="SSF47384">
    <property type="entry name" value="Homodimeric domain of signal transducing histidine kinase"/>
    <property type="match status" value="1"/>
</dbReference>
<feature type="domain" description="Histidine kinase" evidence="9">
    <location>
        <begin position="96"/>
        <end position="305"/>
    </location>
</feature>
<evidence type="ECO:0000256" key="6">
    <source>
        <dbReference type="ARBA" id="ARBA00022777"/>
    </source>
</evidence>
<dbReference type="Proteomes" id="UP000569092">
    <property type="component" value="Unassembled WGS sequence"/>
</dbReference>
<evidence type="ECO:0000256" key="4">
    <source>
        <dbReference type="ARBA" id="ARBA00022679"/>
    </source>
</evidence>
<dbReference type="InterPro" id="IPR036097">
    <property type="entry name" value="HisK_dim/P_sf"/>
</dbReference>
<dbReference type="SMART" id="SM00387">
    <property type="entry name" value="HATPase_c"/>
    <property type="match status" value="1"/>
</dbReference>
<dbReference type="InterPro" id="IPR004358">
    <property type="entry name" value="Sig_transdc_His_kin-like_C"/>
</dbReference>
<evidence type="ECO:0000313" key="11">
    <source>
        <dbReference type="Proteomes" id="UP000569092"/>
    </source>
</evidence>
<evidence type="ECO:0000256" key="2">
    <source>
        <dbReference type="ARBA" id="ARBA00012438"/>
    </source>
</evidence>
<dbReference type="Pfam" id="PF00512">
    <property type="entry name" value="HisKA"/>
    <property type="match status" value="1"/>
</dbReference>
<organism evidence="10 11">
    <name type="scientific">Tunturiibacter lichenicola</name>
    <dbReference type="NCBI Taxonomy" id="2051959"/>
    <lineage>
        <taxon>Bacteria</taxon>
        <taxon>Pseudomonadati</taxon>
        <taxon>Acidobacteriota</taxon>
        <taxon>Terriglobia</taxon>
        <taxon>Terriglobales</taxon>
        <taxon>Acidobacteriaceae</taxon>
        <taxon>Tunturiibacter</taxon>
    </lineage>
</organism>
<dbReference type="AlphaFoldDB" id="A0A7W8J9T3"/>
<evidence type="ECO:0000313" key="10">
    <source>
        <dbReference type="EMBL" id="MBB5345086.1"/>
    </source>
</evidence>
<comment type="catalytic activity">
    <reaction evidence="1">
        <text>ATP + protein L-histidine = ADP + protein N-phospho-L-histidine.</text>
        <dbReference type="EC" id="2.7.13.3"/>
    </reaction>
</comment>
<keyword evidence="6 10" id="KW-0418">Kinase</keyword>
<evidence type="ECO:0000256" key="1">
    <source>
        <dbReference type="ARBA" id="ARBA00000085"/>
    </source>
</evidence>
<evidence type="ECO:0000256" key="8">
    <source>
        <dbReference type="ARBA" id="ARBA00023012"/>
    </source>
</evidence>
<gene>
    <name evidence="10" type="ORF">HDF10_003077</name>
</gene>
<dbReference type="SUPFAM" id="SSF55874">
    <property type="entry name" value="ATPase domain of HSP90 chaperone/DNA topoisomerase II/histidine kinase"/>
    <property type="match status" value="1"/>
</dbReference>